<dbReference type="Proteomes" id="UP000886998">
    <property type="component" value="Unassembled WGS sequence"/>
</dbReference>
<dbReference type="InterPro" id="IPR029063">
    <property type="entry name" value="SAM-dependent_MTases_sf"/>
</dbReference>
<dbReference type="AlphaFoldDB" id="A0A8X7CBW2"/>
<gene>
    <name evidence="2" type="primary">NCL1_18891</name>
    <name evidence="2" type="ORF">TNIN_445061</name>
</gene>
<feature type="region of interest" description="Disordered" evidence="1">
    <location>
        <begin position="256"/>
        <end position="275"/>
    </location>
</feature>
<dbReference type="CDD" id="cd02440">
    <property type="entry name" value="AdoMet_MTases"/>
    <property type="match status" value="1"/>
</dbReference>
<reference evidence="2" key="1">
    <citation type="submission" date="2020-08" db="EMBL/GenBank/DDBJ databases">
        <title>Multicomponent nature underlies the extraordinary mechanical properties of spider dragline silk.</title>
        <authorList>
            <person name="Kono N."/>
            <person name="Nakamura H."/>
            <person name="Mori M."/>
            <person name="Yoshida Y."/>
            <person name="Ohtoshi R."/>
            <person name="Malay A.D."/>
            <person name="Moran D.A.P."/>
            <person name="Tomita M."/>
            <person name="Numata K."/>
            <person name="Arakawa K."/>
        </authorList>
    </citation>
    <scope>NUCLEOTIDE SEQUENCE</scope>
</reference>
<evidence type="ECO:0000256" key="1">
    <source>
        <dbReference type="SAM" id="MobiDB-lite"/>
    </source>
</evidence>
<protein>
    <submittedName>
        <fullName evidence="2">Juvenile hormone acid O-methyltransferase</fullName>
    </submittedName>
</protein>
<accession>A0A8X7CBW2</accession>
<comment type="caution">
    <text evidence="2">The sequence shown here is derived from an EMBL/GenBank/DDBJ whole genome shotgun (WGS) entry which is preliminary data.</text>
</comment>
<organism evidence="2 3">
    <name type="scientific">Trichonephila inaurata madagascariensis</name>
    <dbReference type="NCBI Taxonomy" id="2747483"/>
    <lineage>
        <taxon>Eukaryota</taxon>
        <taxon>Metazoa</taxon>
        <taxon>Ecdysozoa</taxon>
        <taxon>Arthropoda</taxon>
        <taxon>Chelicerata</taxon>
        <taxon>Arachnida</taxon>
        <taxon>Araneae</taxon>
        <taxon>Araneomorphae</taxon>
        <taxon>Entelegynae</taxon>
        <taxon>Araneoidea</taxon>
        <taxon>Nephilidae</taxon>
        <taxon>Trichonephila</taxon>
        <taxon>Trichonephila inaurata</taxon>
    </lineage>
</organism>
<keyword evidence="3" id="KW-1185">Reference proteome</keyword>
<proteinExistence type="predicted"/>
<name>A0A8X7CBW2_9ARAC</name>
<dbReference type="OrthoDB" id="10016089at2759"/>
<dbReference type="SUPFAM" id="SSF53335">
    <property type="entry name" value="S-adenosyl-L-methionine-dependent methyltransferases"/>
    <property type="match status" value="1"/>
</dbReference>
<sequence>MWGTIKGSHRLAKRYEIHNQSGHSRHFTLLHRTKQCSWAQIRSPGLWMWETLSRVFTFRWCIPCIREEESARFSAMNDPELYSRSSPFQVRDASQILGVYKKQMSPEDTDIVLDIGCGTGDVTTKILGPTLGRFELLLGVDKSRDMVEYAQQHYNVDNIFYESPAQYTVPDEEWRRDPPSLCRSVPRLRDVRENGGRWQVENLYAGRERLHSSDSALGSTFLRVFADDGRSRHHRPPVFRHQSQLRFHLHENAKRLHGGREPVHRPSAPPAEERVCGGLHSHPVSDQDRVWQGERERSVLLLLQAVGGPWRQKLSEHYVYIQGVSKVTIHWHPSIEFQIMLA</sequence>
<dbReference type="Gene3D" id="3.40.50.150">
    <property type="entry name" value="Vaccinia Virus protein VP39"/>
    <property type="match status" value="1"/>
</dbReference>
<evidence type="ECO:0000313" key="2">
    <source>
        <dbReference type="EMBL" id="GFY61038.1"/>
    </source>
</evidence>
<dbReference type="EMBL" id="BMAV01013383">
    <property type="protein sequence ID" value="GFY61038.1"/>
    <property type="molecule type" value="Genomic_DNA"/>
</dbReference>
<evidence type="ECO:0000313" key="3">
    <source>
        <dbReference type="Proteomes" id="UP000886998"/>
    </source>
</evidence>